<accession>A0A284SAL2</accession>
<reference evidence="2" key="1">
    <citation type="journal article" date="2017" name="Nat. Ecol. Evol.">
        <title>Genome expansion and lineage-specific genetic innovations in the forest pathogenic fungi Armillaria.</title>
        <authorList>
            <person name="Sipos G."/>
            <person name="Prasanna A.N."/>
            <person name="Walter M.C."/>
            <person name="O'Connor E."/>
            <person name="Balint B."/>
            <person name="Krizsan K."/>
            <person name="Kiss B."/>
            <person name="Hess J."/>
            <person name="Varga T."/>
            <person name="Slot J."/>
            <person name="Riley R."/>
            <person name="Boka B."/>
            <person name="Rigling D."/>
            <person name="Barry K."/>
            <person name="Lee J."/>
            <person name="Mihaltcheva S."/>
            <person name="LaButti K."/>
            <person name="Lipzen A."/>
            <person name="Waldron R."/>
            <person name="Moloney N.M."/>
            <person name="Sperisen C."/>
            <person name="Kredics L."/>
            <person name="Vagvoelgyi C."/>
            <person name="Patrignani A."/>
            <person name="Fitzpatrick D."/>
            <person name="Nagy I."/>
            <person name="Doyle S."/>
            <person name="Anderson J.B."/>
            <person name="Grigoriev I.V."/>
            <person name="Gueldener U."/>
            <person name="Muensterkoetter M."/>
            <person name="Nagy L.G."/>
        </authorList>
    </citation>
    <scope>NUCLEOTIDE SEQUENCE [LARGE SCALE GENOMIC DNA]</scope>
    <source>
        <strain evidence="2">C18/9</strain>
    </source>
</reference>
<dbReference type="Proteomes" id="UP000219338">
    <property type="component" value="Unassembled WGS sequence"/>
</dbReference>
<evidence type="ECO:0000313" key="1">
    <source>
        <dbReference type="EMBL" id="SJL18006.1"/>
    </source>
</evidence>
<dbReference type="EMBL" id="FUEG01000051">
    <property type="protein sequence ID" value="SJL18006.1"/>
    <property type="molecule type" value="Genomic_DNA"/>
</dbReference>
<organism evidence="1 2">
    <name type="scientific">Armillaria ostoyae</name>
    <name type="common">Armillaria root rot fungus</name>
    <dbReference type="NCBI Taxonomy" id="47428"/>
    <lineage>
        <taxon>Eukaryota</taxon>
        <taxon>Fungi</taxon>
        <taxon>Dikarya</taxon>
        <taxon>Basidiomycota</taxon>
        <taxon>Agaricomycotina</taxon>
        <taxon>Agaricomycetes</taxon>
        <taxon>Agaricomycetidae</taxon>
        <taxon>Agaricales</taxon>
        <taxon>Marasmiineae</taxon>
        <taxon>Physalacriaceae</taxon>
        <taxon>Armillaria</taxon>
    </lineage>
</organism>
<evidence type="ECO:0000313" key="2">
    <source>
        <dbReference type="Proteomes" id="UP000219338"/>
    </source>
</evidence>
<name>A0A284SAL2_ARMOS</name>
<dbReference type="AlphaFoldDB" id="A0A284SAL2"/>
<gene>
    <name evidence="1" type="ORF">ARMOST_21577</name>
</gene>
<keyword evidence="2" id="KW-1185">Reference proteome</keyword>
<proteinExistence type="predicted"/>
<protein>
    <submittedName>
        <fullName evidence="1">Uncharacterized protein</fullName>
    </submittedName>
</protein>
<sequence length="82" mass="8913">MPHAAHVPPRAAFDDDAELAGSLTVLERVAVAERLVLVIDELEKDIDVTRKDSDVLVDAKGNNTVRESSREFGSTRNLLAGE</sequence>